<dbReference type="Pfam" id="PF12146">
    <property type="entry name" value="Hydrolase_4"/>
    <property type="match status" value="1"/>
</dbReference>
<dbReference type="InterPro" id="IPR022742">
    <property type="entry name" value="Hydrolase_4"/>
</dbReference>
<dbReference type="InterPro" id="IPR029058">
    <property type="entry name" value="AB_hydrolase_fold"/>
</dbReference>
<evidence type="ECO:0000313" key="3">
    <source>
        <dbReference type="Proteomes" id="UP000215224"/>
    </source>
</evidence>
<dbReference type="Gene3D" id="3.40.50.1820">
    <property type="entry name" value="alpha/beta hydrolase"/>
    <property type="match status" value="1"/>
</dbReference>
<dbReference type="EMBL" id="CP018866">
    <property type="protein sequence ID" value="AST94283.1"/>
    <property type="molecule type" value="Genomic_DNA"/>
</dbReference>
<reference evidence="2 3" key="1">
    <citation type="submission" date="2016-12" db="EMBL/GenBank/DDBJ databases">
        <title>The whole genome sequencing and assembly of Bacillus cohnii DSM 6307T strain.</title>
        <authorList>
            <person name="Lee Y.-J."/>
            <person name="Yi H."/>
            <person name="Bahn Y.-S."/>
            <person name="Kim J.F."/>
            <person name="Lee D.-W."/>
        </authorList>
    </citation>
    <scope>NUCLEOTIDE SEQUENCE [LARGE SCALE GENOMIC DNA]</scope>
    <source>
        <strain evidence="2 3">DSM 6307</strain>
    </source>
</reference>
<name>A0A223KY19_9BACI</name>
<dbReference type="PANTHER" id="PTHR43358:SF4">
    <property type="entry name" value="ALPHA_BETA HYDROLASE FOLD-1 DOMAIN-CONTAINING PROTEIN"/>
    <property type="match status" value="1"/>
</dbReference>
<proteinExistence type="predicted"/>
<sequence>MVAYGLIGNYFYNFALNANDEKEYLDENPHLEDSEALMAMADVAEEARVADNQFKLEYPPTAMSIVSNDKLQLKLHADMYKNGDSNSKWAIVAHGYTSSAAGMTRWVRNFYEEGFNVLAPDLRGHGNSEGNYIGMGWHDRLDMLQWIDEIIALDPEAEIVLFGISMGGATVMMASGEELPSNVRVIIEDCGYTSVSDVFTYQLDDLFGLPPFPVMNAANTVTKLRAGYDLYEASAVDQVAKNVTPMLFIHGDADTFVPYEMLEEVYEATTVDKEKLVIPGAGHGEAEKVDPETYWNTIWKFVGKYM</sequence>
<protein>
    <submittedName>
        <fullName evidence="2">Alpha/beta hydrolase</fullName>
    </submittedName>
</protein>
<keyword evidence="2" id="KW-0378">Hydrolase</keyword>
<dbReference type="SUPFAM" id="SSF53474">
    <property type="entry name" value="alpha/beta-Hydrolases"/>
    <property type="match status" value="1"/>
</dbReference>
<dbReference type="PANTHER" id="PTHR43358">
    <property type="entry name" value="ALPHA/BETA-HYDROLASE"/>
    <property type="match status" value="1"/>
</dbReference>
<evidence type="ECO:0000259" key="1">
    <source>
        <dbReference type="Pfam" id="PF12146"/>
    </source>
</evidence>
<dbReference type="AlphaFoldDB" id="A0A223KY19"/>
<evidence type="ECO:0000313" key="2">
    <source>
        <dbReference type="EMBL" id="AST94283.1"/>
    </source>
</evidence>
<dbReference type="STRING" id="1314751.GCA_001591425_00563"/>
<dbReference type="InterPro" id="IPR052920">
    <property type="entry name" value="DNA-binding_regulatory"/>
</dbReference>
<keyword evidence="3" id="KW-1185">Reference proteome</keyword>
<feature type="domain" description="Serine aminopeptidase S33" evidence="1">
    <location>
        <begin position="91"/>
        <end position="181"/>
    </location>
</feature>
<organism evidence="2 3">
    <name type="scientific">Sutcliffiella cohnii</name>
    <dbReference type="NCBI Taxonomy" id="33932"/>
    <lineage>
        <taxon>Bacteria</taxon>
        <taxon>Bacillati</taxon>
        <taxon>Bacillota</taxon>
        <taxon>Bacilli</taxon>
        <taxon>Bacillales</taxon>
        <taxon>Bacillaceae</taxon>
        <taxon>Sutcliffiella</taxon>
    </lineage>
</organism>
<gene>
    <name evidence="2" type="ORF">BC6307_08615</name>
</gene>
<accession>A0A223KY19</accession>
<dbReference type="Proteomes" id="UP000215224">
    <property type="component" value="Chromosome"/>
</dbReference>
<dbReference type="GO" id="GO:0016787">
    <property type="term" value="F:hydrolase activity"/>
    <property type="evidence" value="ECO:0007669"/>
    <property type="project" value="UniProtKB-KW"/>
</dbReference>
<dbReference type="KEGG" id="bcoh:BC6307_08615"/>